<dbReference type="KEGG" id="agh:M3I41_08455"/>
<dbReference type="GO" id="GO:0032196">
    <property type="term" value="P:transposition"/>
    <property type="evidence" value="ECO:0007669"/>
    <property type="project" value="TreeGrafter"/>
</dbReference>
<feature type="domain" description="Transposase IS30-like HTH" evidence="1">
    <location>
        <begin position="14"/>
        <end position="55"/>
    </location>
</feature>
<dbReference type="PANTHER" id="PTHR10948:SF23">
    <property type="entry name" value="TRANSPOSASE INSI FOR INSERTION SEQUENCE ELEMENT IS30A-RELATED"/>
    <property type="match status" value="1"/>
</dbReference>
<dbReference type="Proteomes" id="UP000830236">
    <property type="component" value="Chromosome"/>
</dbReference>
<evidence type="ECO:0000259" key="1">
    <source>
        <dbReference type="Pfam" id="PF13936"/>
    </source>
</evidence>
<dbReference type="GO" id="GO:0004803">
    <property type="term" value="F:transposase activity"/>
    <property type="evidence" value="ECO:0007669"/>
    <property type="project" value="TreeGrafter"/>
</dbReference>
<protein>
    <submittedName>
        <fullName evidence="2">Helix-turn-helix domain-containing protein</fullName>
    </submittedName>
</protein>
<dbReference type="InterPro" id="IPR025246">
    <property type="entry name" value="IS30-like_HTH"/>
</dbReference>
<dbReference type="Pfam" id="PF13936">
    <property type="entry name" value="HTH_38"/>
    <property type="match status" value="1"/>
</dbReference>
<accession>A0A9E7DD06</accession>
<evidence type="ECO:0000313" key="2">
    <source>
        <dbReference type="EMBL" id="UQF79590.1"/>
    </source>
</evidence>
<reference evidence="2" key="1">
    <citation type="submission" date="2022-05" db="EMBL/GenBank/DDBJ databases">
        <title>Using nanopore sequencing to obtain complete genomes from saliva samples.</title>
        <authorList>
            <person name="Baker J.L."/>
        </authorList>
    </citation>
    <scope>NUCLEOTIDE SEQUENCE</scope>
    <source>
        <strain evidence="2">JCVI-JB-Ag32</strain>
    </source>
</reference>
<dbReference type="InterPro" id="IPR051917">
    <property type="entry name" value="Transposase-Integrase"/>
</dbReference>
<dbReference type="AlphaFoldDB" id="A0A9E7DD06"/>
<organism evidence="2 3">
    <name type="scientific">Actinomyces graevenitzii</name>
    <dbReference type="NCBI Taxonomy" id="55565"/>
    <lineage>
        <taxon>Bacteria</taxon>
        <taxon>Bacillati</taxon>
        <taxon>Actinomycetota</taxon>
        <taxon>Actinomycetes</taxon>
        <taxon>Actinomycetales</taxon>
        <taxon>Actinomycetaceae</taxon>
        <taxon>Actinomyces</taxon>
    </lineage>
</organism>
<evidence type="ECO:0000313" key="3">
    <source>
        <dbReference type="Proteomes" id="UP000830236"/>
    </source>
</evidence>
<sequence>MVAVLLEGLVVSCRRMLSVEDRAAIMVGLEAGLSQVRIARSIGRNPSVVCREIAHHRGPGGAYKAQDADRVAQVAKRHPKKQLLDRDEAGRRRVIADLSQGRTPRQISAHLNMEACDTAAPTDNSPMPEGHTISHEAIYTWTYAHPNKTLIEHGMYLPSRRWIRKKPPAGGRKPPIVAMRLID</sequence>
<proteinExistence type="predicted"/>
<dbReference type="GO" id="GO:0005829">
    <property type="term" value="C:cytosol"/>
    <property type="evidence" value="ECO:0007669"/>
    <property type="project" value="TreeGrafter"/>
</dbReference>
<gene>
    <name evidence="2" type="ORF">M3I41_08455</name>
</gene>
<dbReference type="PANTHER" id="PTHR10948">
    <property type="entry name" value="TRANSPOSASE"/>
    <property type="match status" value="1"/>
</dbReference>
<name>A0A9E7DD06_9ACTO</name>
<dbReference type="EMBL" id="CP097095">
    <property type="protein sequence ID" value="UQF79590.1"/>
    <property type="molecule type" value="Genomic_DNA"/>
</dbReference>